<organism evidence="1 2">
    <name type="scientific">Babesia divergens</name>
    <dbReference type="NCBI Taxonomy" id="32595"/>
    <lineage>
        <taxon>Eukaryota</taxon>
        <taxon>Sar</taxon>
        <taxon>Alveolata</taxon>
        <taxon>Apicomplexa</taxon>
        <taxon>Aconoidasida</taxon>
        <taxon>Piroplasmida</taxon>
        <taxon>Babesiidae</taxon>
        <taxon>Babesia</taxon>
    </lineage>
</organism>
<keyword evidence="2" id="KW-1185">Reference proteome</keyword>
<comment type="caution">
    <text evidence="1">The sequence shown here is derived from an EMBL/GenBank/DDBJ whole genome shotgun (WGS) entry which is preliminary data.</text>
</comment>
<evidence type="ECO:0000313" key="2">
    <source>
        <dbReference type="Proteomes" id="UP001195914"/>
    </source>
</evidence>
<reference evidence="1" key="1">
    <citation type="journal article" date="2014" name="Nucleic Acids Res.">
        <title>The evolutionary dynamics of variant antigen genes in Babesia reveal a history of genomic innovation underlying host-parasite interaction.</title>
        <authorList>
            <person name="Jackson A.P."/>
            <person name="Otto T.D."/>
            <person name="Darby A."/>
            <person name="Ramaprasad A."/>
            <person name="Xia D."/>
            <person name="Echaide I.E."/>
            <person name="Farber M."/>
            <person name="Gahlot S."/>
            <person name="Gamble J."/>
            <person name="Gupta D."/>
            <person name="Gupta Y."/>
            <person name="Jackson L."/>
            <person name="Malandrin L."/>
            <person name="Malas T.B."/>
            <person name="Moussa E."/>
            <person name="Nair M."/>
            <person name="Reid A.J."/>
            <person name="Sanders M."/>
            <person name="Sharma J."/>
            <person name="Tracey A."/>
            <person name="Quail M.A."/>
            <person name="Weir W."/>
            <person name="Wastling J.M."/>
            <person name="Hall N."/>
            <person name="Willadsen P."/>
            <person name="Lingelbach K."/>
            <person name="Shiels B."/>
            <person name="Tait A."/>
            <person name="Berriman M."/>
            <person name="Allred D.R."/>
            <person name="Pain A."/>
        </authorList>
    </citation>
    <scope>NUCLEOTIDE SEQUENCE</scope>
    <source>
        <strain evidence="1">1802A</strain>
    </source>
</reference>
<reference evidence="1" key="2">
    <citation type="submission" date="2021-05" db="EMBL/GenBank/DDBJ databases">
        <authorList>
            <person name="Pain A."/>
        </authorList>
    </citation>
    <scope>NUCLEOTIDE SEQUENCE</scope>
    <source>
        <strain evidence="1">1802A</strain>
    </source>
</reference>
<dbReference type="EMBL" id="JAHBMH010000073">
    <property type="protein sequence ID" value="KAK1932939.1"/>
    <property type="molecule type" value="Genomic_DNA"/>
</dbReference>
<dbReference type="Proteomes" id="UP001195914">
    <property type="component" value="Unassembled WGS sequence"/>
</dbReference>
<protein>
    <submittedName>
        <fullName evidence="1">Uncharacterized protein</fullName>
    </submittedName>
</protein>
<accession>A0AAD9G716</accession>
<sequence>MEGHKIVLSDEFLEDFCSGKDDYSKTGAQINSNTGKLCRRWEHELSKCLTKCFDSIQESSRAKDANSIDDKMSRDFRNILQCSHQFKEYEACIQKLNE</sequence>
<evidence type="ECO:0000313" key="1">
    <source>
        <dbReference type="EMBL" id="KAK1932939.1"/>
    </source>
</evidence>
<dbReference type="AlphaFoldDB" id="A0AAD9G716"/>
<gene>
    <name evidence="1" type="ORF">X943_001517</name>
</gene>
<proteinExistence type="predicted"/>
<name>A0AAD9G716_BABDI</name>